<comment type="caution">
    <text evidence="1">The sequence shown here is derived from an EMBL/GenBank/DDBJ whole genome shotgun (WGS) entry which is preliminary data.</text>
</comment>
<dbReference type="PANTHER" id="PTHR47331">
    <property type="entry name" value="PHD-TYPE DOMAIN-CONTAINING PROTEIN"/>
    <property type="match status" value="1"/>
</dbReference>
<organism evidence="1 2">
    <name type="scientific">Labeo rohita</name>
    <name type="common">Indian major carp</name>
    <name type="synonym">Cyprinus rohita</name>
    <dbReference type="NCBI Taxonomy" id="84645"/>
    <lineage>
        <taxon>Eukaryota</taxon>
        <taxon>Metazoa</taxon>
        <taxon>Chordata</taxon>
        <taxon>Craniata</taxon>
        <taxon>Vertebrata</taxon>
        <taxon>Euteleostomi</taxon>
        <taxon>Actinopterygii</taxon>
        <taxon>Neopterygii</taxon>
        <taxon>Teleostei</taxon>
        <taxon>Ostariophysi</taxon>
        <taxon>Cypriniformes</taxon>
        <taxon>Cyprinidae</taxon>
        <taxon>Labeoninae</taxon>
        <taxon>Labeonini</taxon>
        <taxon>Labeo</taxon>
    </lineage>
</organism>
<sequence length="700" mass="78631">MYHPQPYTAALQALQDKYGQPRQLVQSELGAILSTPPLKLGDANAFDSFALSVQSLVGMLRTLEGQNGYELLCGSHVDRLLSKLPPAYRDSFVEYCLSREILQTGTDKMYTLPDFAEWLQIKSQVKRISSRAAAMFQSETPKAFGRARGAPHPREHSRPVLLTRESVAKTPDPTPPKSSFKPKPYCPHCDNRDHYLNSCETFKKLTNAQIVAWIKDGKRCWRCGRFHAVESCNLKRPCKICKELHLTVLHDSISDTTRAVLTVSLPSTQIYLDRPNRTPRVMLKVVKVLLHNGPRTMEAHAVLDDGSERTLVLSPVVQQLKLTCTPELLHLQTVRQCHTELEGSSVSFEVSSVTKPTKRFTVPSAFTATGLSLAEHNYPVAALQRAYRHLRDLPLPPVDRVKPLLLIGSDMPHLLMPIQPVCRGPEGGPIAIRTQLGWSLQGPMSPKQPSRCYQQCLHITTAQPHDELIRHVERLWLVDTLPYNERMVTRSKQDKDTLAMLQNAITRVDVDGVQRYATPLLQRMPMTILHAGKEAVLPSLRSTERRLARDHERAKAYCTEIHKLESAGYVAKITTEEAHNTSESWFIPHHMVHHNGKDRIVFNCSFQHQGQSLNSQLLAGPMLGPSLLGVLLRFRQHTVAVSGDIKGMFHQGGFDIRQWACNVPSVIEHLPAEARSANSELWLTKASTELQEPTLGHSEL</sequence>
<gene>
    <name evidence="1" type="ORF">H4Q32_013342</name>
</gene>
<dbReference type="Proteomes" id="UP000830375">
    <property type="component" value="Unassembled WGS sequence"/>
</dbReference>
<evidence type="ECO:0000313" key="2">
    <source>
        <dbReference type="Proteomes" id="UP000830375"/>
    </source>
</evidence>
<dbReference type="PANTHER" id="PTHR47331:SF5">
    <property type="entry name" value="RIBONUCLEASE H"/>
    <property type="match status" value="1"/>
</dbReference>
<keyword evidence="2" id="KW-1185">Reference proteome</keyword>
<accession>A0ABQ8M181</accession>
<reference evidence="1 2" key="1">
    <citation type="submission" date="2022-01" db="EMBL/GenBank/DDBJ databases">
        <title>A high-quality chromosome-level genome assembly of rohu carp, Labeo rohita.</title>
        <authorList>
            <person name="Arick M.A. II"/>
            <person name="Hsu C.-Y."/>
            <person name="Magbanua Z."/>
            <person name="Pechanova O."/>
            <person name="Grover C."/>
            <person name="Miller E."/>
            <person name="Thrash A."/>
            <person name="Ezzel L."/>
            <person name="Alam S."/>
            <person name="Benzie J."/>
            <person name="Hamilton M."/>
            <person name="Karsi A."/>
            <person name="Lawrence M.L."/>
            <person name="Peterson D.G."/>
        </authorList>
    </citation>
    <scope>NUCLEOTIDE SEQUENCE [LARGE SCALE GENOMIC DNA]</scope>
    <source>
        <strain evidence="2">BAU-BD-2019</strain>
        <tissue evidence="1">Blood</tissue>
    </source>
</reference>
<proteinExistence type="predicted"/>
<dbReference type="EMBL" id="JACTAM010000015">
    <property type="protein sequence ID" value="KAI2656414.1"/>
    <property type="molecule type" value="Genomic_DNA"/>
</dbReference>
<protein>
    <submittedName>
        <fullName evidence="1">Aspartyl/glutamyl-tRNA(Asn/Gln) amidotransferase subunit C</fullName>
    </submittedName>
</protein>
<name>A0ABQ8M181_LABRO</name>
<evidence type="ECO:0000313" key="1">
    <source>
        <dbReference type="EMBL" id="KAI2656414.1"/>
    </source>
</evidence>